<keyword evidence="1" id="KW-0732">Signal</keyword>
<organism evidence="2 4">
    <name type="scientific">Mycobacteroides immunogenum</name>
    <dbReference type="NCBI Taxonomy" id="83262"/>
    <lineage>
        <taxon>Bacteria</taxon>
        <taxon>Bacillati</taxon>
        <taxon>Actinomycetota</taxon>
        <taxon>Actinomycetes</taxon>
        <taxon>Mycobacteriales</taxon>
        <taxon>Mycobacteriaceae</taxon>
        <taxon>Mycobacteroides</taxon>
    </lineage>
</organism>
<evidence type="ECO:0000313" key="3">
    <source>
        <dbReference type="EMBL" id="KPG35182.1"/>
    </source>
</evidence>
<dbReference type="Proteomes" id="UP000037962">
    <property type="component" value="Unassembled WGS sequence"/>
</dbReference>
<reference evidence="4 5" key="1">
    <citation type="submission" date="2015-09" db="EMBL/GenBank/DDBJ databases">
        <title>Genome Sequences of Mycobacterium immunogenum Isolates, Recuperated from a Chloraminated Drinking Water Distribution System Simulator Subjected to Episodes of Nitrification.</title>
        <authorList>
            <person name="Gomez-Alvarez V."/>
            <person name="Revetta R.P."/>
        </authorList>
    </citation>
    <scope>NUCLEOTIDE SEQUENCE [LARGE SCALE GENOMIC DNA]</scope>
    <source>
        <strain evidence="2 4">H008</strain>
        <strain evidence="3 5">H076</strain>
    </source>
</reference>
<evidence type="ECO:0008006" key="6">
    <source>
        <dbReference type="Google" id="ProtNLM"/>
    </source>
</evidence>
<dbReference type="Proteomes" id="UP000037843">
    <property type="component" value="Unassembled WGS sequence"/>
</dbReference>
<dbReference type="KEGG" id="miz:BAB75_17295"/>
<accession>A0A7V8LP37</accession>
<proteinExistence type="predicted"/>
<dbReference type="EMBL" id="LJFS01000008">
    <property type="protein sequence ID" value="KPG35182.1"/>
    <property type="molecule type" value="Genomic_DNA"/>
</dbReference>
<feature type="chain" id="PRO_5038930472" description="DUF732 domain-containing protein" evidence="1">
    <location>
        <begin position="23"/>
        <end position="88"/>
    </location>
</feature>
<gene>
    <name evidence="2" type="ORF">AN908_16025</name>
    <name evidence="3" type="ORF">AN912_08710</name>
</gene>
<protein>
    <recommendedName>
        <fullName evidence="6">DUF732 domain-containing protein</fullName>
    </recommendedName>
</protein>
<evidence type="ECO:0000256" key="1">
    <source>
        <dbReference type="SAM" id="SignalP"/>
    </source>
</evidence>
<evidence type="ECO:0000313" key="2">
    <source>
        <dbReference type="EMBL" id="KPG09823.1"/>
    </source>
</evidence>
<evidence type="ECO:0000313" key="5">
    <source>
        <dbReference type="Proteomes" id="UP000037962"/>
    </source>
</evidence>
<comment type="caution">
    <text evidence="2">The sequence shown here is derived from an EMBL/GenBank/DDBJ whole genome shotgun (WGS) entry which is preliminary data.</text>
</comment>
<keyword evidence="5" id="KW-1185">Reference proteome</keyword>
<dbReference type="EMBL" id="LJFO01000008">
    <property type="protein sequence ID" value="KPG09823.1"/>
    <property type="molecule type" value="Genomic_DNA"/>
</dbReference>
<sequence length="88" mass="8866">MPVMRFAVAVVVSLGLVMVAPAAIARAGTGCAEFNTMDEAGKLGAVQEAAAEGSVVAQISAKDAVSLAIAMCRVRTSETVTQVLNSKG</sequence>
<name>A0A7V8LP37_9MYCO</name>
<feature type="signal peptide" evidence="1">
    <location>
        <begin position="1"/>
        <end position="22"/>
    </location>
</feature>
<evidence type="ECO:0000313" key="4">
    <source>
        <dbReference type="Proteomes" id="UP000037843"/>
    </source>
</evidence>
<dbReference type="AlphaFoldDB" id="A0A7V8LP37"/>